<dbReference type="PANTHER" id="PTHR24221:SF654">
    <property type="entry name" value="ATP-BINDING CASSETTE SUB-FAMILY B MEMBER 6"/>
    <property type="match status" value="1"/>
</dbReference>
<evidence type="ECO:0000313" key="11">
    <source>
        <dbReference type="Proteomes" id="UP001501509"/>
    </source>
</evidence>
<dbReference type="PROSITE" id="PS00211">
    <property type="entry name" value="ABC_TRANSPORTER_1"/>
    <property type="match status" value="1"/>
</dbReference>
<keyword evidence="2 7" id="KW-0812">Transmembrane</keyword>
<organism evidence="10 11">
    <name type="scientific">Actinomadura fulvescens</name>
    <dbReference type="NCBI Taxonomy" id="46160"/>
    <lineage>
        <taxon>Bacteria</taxon>
        <taxon>Bacillati</taxon>
        <taxon>Actinomycetota</taxon>
        <taxon>Actinomycetes</taxon>
        <taxon>Streptosporangiales</taxon>
        <taxon>Thermomonosporaceae</taxon>
        <taxon>Actinomadura</taxon>
    </lineage>
</organism>
<keyword evidence="6 7" id="KW-0472">Membrane</keyword>
<feature type="domain" description="ABC transporter" evidence="8">
    <location>
        <begin position="329"/>
        <end position="555"/>
    </location>
</feature>
<protein>
    <submittedName>
        <fullName evidence="10">ABC transporter ATP-binding protein</fullName>
    </submittedName>
</protein>
<dbReference type="GO" id="GO:0005524">
    <property type="term" value="F:ATP binding"/>
    <property type="evidence" value="ECO:0007669"/>
    <property type="project" value="UniProtKB-KW"/>
</dbReference>
<feature type="domain" description="ABC transmembrane type-1" evidence="9">
    <location>
        <begin position="23"/>
        <end position="285"/>
    </location>
</feature>
<gene>
    <name evidence="10" type="ORF">GCM10010411_23430</name>
</gene>
<dbReference type="InterPro" id="IPR003593">
    <property type="entry name" value="AAA+_ATPase"/>
</dbReference>
<dbReference type="Pfam" id="PF00005">
    <property type="entry name" value="ABC_tran"/>
    <property type="match status" value="1"/>
</dbReference>
<evidence type="ECO:0000256" key="5">
    <source>
        <dbReference type="ARBA" id="ARBA00022989"/>
    </source>
</evidence>
<sequence>MTAGGFLWDALRREPRMLARIGFWSVLEASPAFVIGHAIARAIDDGFAADRPWTGMAWLAVLGAAWLVAAFGARQVMLAVAGVVEPFRDRLLIRIVDATLRRTAALEQPRSSVVARSTLQVELARDAFAAVISVVRSFAFTVASVTLGMLTLVPEVLWLVLPPFCAGVALFLLSLPALARRQRHFLLTDERNVEVFATVAGGLRDITACGAEDRVGATAGDRVAEQAAAGRGLARVTAVRTLSLSLGGWLPVLALLAGAPWLLRNGADPGVIIGALAYVTQSLTPAFGGLVEGLGVSGVRLIVSLNRILEQSQVPAAEARTTPAAGADVTVDGVTFAYGPHAAPVIDGLDLRVDEGDHLAVLGPSGIGKSTLAALITGIVVPDAGRVLVGGVPADRLEPAARVLIPQEAYVFRGSLWDNLTYLVLGSSEHAVDEAVEAVGMAALAERLGGHHAEIDPGSLSAGERQLIALARAYLSPARLIILDEATCHLDPAAEALAESAFARRSTTLIVVAHRISSARRARRVLLMDGTRVWQGTHAELVRDAPGYAELVGHWRAAELDHERESVR</sequence>
<dbReference type="InterPro" id="IPR017871">
    <property type="entry name" value="ABC_transporter-like_CS"/>
</dbReference>
<feature type="transmembrane region" description="Helical" evidence="7">
    <location>
        <begin position="21"/>
        <end position="43"/>
    </location>
</feature>
<keyword evidence="4 10" id="KW-0067">ATP-binding</keyword>
<feature type="transmembrane region" description="Helical" evidence="7">
    <location>
        <begin position="241"/>
        <end position="263"/>
    </location>
</feature>
<dbReference type="Gene3D" id="3.40.50.300">
    <property type="entry name" value="P-loop containing nucleotide triphosphate hydrolases"/>
    <property type="match status" value="1"/>
</dbReference>
<dbReference type="InterPro" id="IPR039421">
    <property type="entry name" value="Type_1_exporter"/>
</dbReference>
<dbReference type="SMART" id="SM00382">
    <property type="entry name" value="AAA"/>
    <property type="match status" value="1"/>
</dbReference>
<keyword evidence="3" id="KW-0547">Nucleotide-binding</keyword>
<accession>A0ABP6BXA1</accession>
<evidence type="ECO:0000256" key="2">
    <source>
        <dbReference type="ARBA" id="ARBA00022692"/>
    </source>
</evidence>
<dbReference type="Proteomes" id="UP001501509">
    <property type="component" value="Unassembled WGS sequence"/>
</dbReference>
<evidence type="ECO:0000256" key="1">
    <source>
        <dbReference type="ARBA" id="ARBA00004651"/>
    </source>
</evidence>
<comment type="caution">
    <text evidence="10">The sequence shown here is derived from an EMBL/GenBank/DDBJ whole genome shotgun (WGS) entry which is preliminary data.</text>
</comment>
<proteinExistence type="predicted"/>
<dbReference type="Gene3D" id="1.20.1560.10">
    <property type="entry name" value="ABC transporter type 1, transmembrane domain"/>
    <property type="match status" value="1"/>
</dbReference>
<dbReference type="CDD" id="cd03228">
    <property type="entry name" value="ABCC_MRP_Like"/>
    <property type="match status" value="1"/>
</dbReference>
<evidence type="ECO:0000259" key="9">
    <source>
        <dbReference type="PROSITE" id="PS50929"/>
    </source>
</evidence>
<keyword evidence="11" id="KW-1185">Reference proteome</keyword>
<feature type="transmembrane region" description="Helical" evidence="7">
    <location>
        <begin position="127"/>
        <end position="150"/>
    </location>
</feature>
<dbReference type="PROSITE" id="PS50929">
    <property type="entry name" value="ABC_TM1F"/>
    <property type="match status" value="1"/>
</dbReference>
<feature type="transmembrane region" description="Helical" evidence="7">
    <location>
        <begin position="55"/>
        <end position="84"/>
    </location>
</feature>
<dbReference type="InterPro" id="IPR011527">
    <property type="entry name" value="ABC1_TM_dom"/>
</dbReference>
<evidence type="ECO:0000256" key="6">
    <source>
        <dbReference type="ARBA" id="ARBA00023136"/>
    </source>
</evidence>
<dbReference type="SUPFAM" id="SSF52540">
    <property type="entry name" value="P-loop containing nucleoside triphosphate hydrolases"/>
    <property type="match status" value="1"/>
</dbReference>
<evidence type="ECO:0000256" key="3">
    <source>
        <dbReference type="ARBA" id="ARBA00022741"/>
    </source>
</evidence>
<dbReference type="InterPro" id="IPR036640">
    <property type="entry name" value="ABC1_TM_sf"/>
</dbReference>
<evidence type="ECO:0000256" key="7">
    <source>
        <dbReference type="SAM" id="Phobius"/>
    </source>
</evidence>
<feature type="transmembrane region" description="Helical" evidence="7">
    <location>
        <begin position="156"/>
        <end position="178"/>
    </location>
</feature>
<evidence type="ECO:0000256" key="4">
    <source>
        <dbReference type="ARBA" id="ARBA00022840"/>
    </source>
</evidence>
<dbReference type="InterPro" id="IPR003439">
    <property type="entry name" value="ABC_transporter-like_ATP-bd"/>
</dbReference>
<name>A0ABP6BXA1_9ACTN</name>
<dbReference type="InterPro" id="IPR027417">
    <property type="entry name" value="P-loop_NTPase"/>
</dbReference>
<dbReference type="PANTHER" id="PTHR24221">
    <property type="entry name" value="ATP-BINDING CASSETTE SUB-FAMILY B"/>
    <property type="match status" value="1"/>
</dbReference>
<dbReference type="SUPFAM" id="SSF90123">
    <property type="entry name" value="ABC transporter transmembrane region"/>
    <property type="match status" value="1"/>
</dbReference>
<reference evidence="11" key="1">
    <citation type="journal article" date="2019" name="Int. J. Syst. Evol. Microbiol.">
        <title>The Global Catalogue of Microorganisms (GCM) 10K type strain sequencing project: providing services to taxonomists for standard genome sequencing and annotation.</title>
        <authorList>
            <consortium name="The Broad Institute Genomics Platform"/>
            <consortium name="The Broad Institute Genome Sequencing Center for Infectious Disease"/>
            <person name="Wu L."/>
            <person name="Ma J."/>
        </authorList>
    </citation>
    <scope>NUCLEOTIDE SEQUENCE [LARGE SCALE GENOMIC DNA]</scope>
    <source>
        <strain evidence="11">JCM 6833</strain>
    </source>
</reference>
<keyword evidence="5 7" id="KW-1133">Transmembrane helix</keyword>
<dbReference type="PROSITE" id="PS50893">
    <property type="entry name" value="ABC_TRANSPORTER_2"/>
    <property type="match status" value="1"/>
</dbReference>
<evidence type="ECO:0000259" key="8">
    <source>
        <dbReference type="PROSITE" id="PS50893"/>
    </source>
</evidence>
<dbReference type="RefSeq" id="WP_344540334.1">
    <property type="nucleotide sequence ID" value="NZ_BAAATD010000002.1"/>
</dbReference>
<dbReference type="EMBL" id="BAAATD010000002">
    <property type="protein sequence ID" value="GAA2589855.1"/>
    <property type="molecule type" value="Genomic_DNA"/>
</dbReference>
<evidence type="ECO:0000313" key="10">
    <source>
        <dbReference type="EMBL" id="GAA2589855.1"/>
    </source>
</evidence>
<comment type="subcellular location">
    <subcellularLocation>
        <location evidence="1">Cell membrane</location>
        <topology evidence="1">Multi-pass membrane protein</topology>
    </subcellularLocation>
</comment>